<dbReference type="GO" id="GO:0071949">
    <property type="term" value="F:FAD binding"/>
    <property type="evidence" value="ECO:0007669"/>
    <property type="project" value="InterPro"/>
</dbReference>
<dbReference type="FunFam" id="3.30.365.10:FF:000004">
    <property type="entry name" value="Xanthine dehydrogenase oxidase"/>
    <property type="match status" value="1"/>
</dbReference>
<feature type="coiled-coil region" evidence="16">
    <location>
        <begin position="491"/>
        <end position="525"/>
    </location>
</feature>
<dbReference type="GO" id="GO:0051537">
    <property type="term" value="F:2 iron, 2 sulfur cluster binding"/>
    <property type="evidence" value="ECO:0007669"/>
    <property type="project" value="UniProtKB-KW"/>
</dbReference>
<dbReference type="InterPro" id="IPR002346">
    <property type="entry name" value="Mopterin_DH_FAD-bd"/>
</dbReference>
<reference evidence="20" key="1">
    <citation type="submission" date="2022-07" db="EMBL/GenBank/DDBJ databases">
        <authorList>
            <person name="Trinca V."/>
            <person name="Uliana J.V.C."/>
            <person name="Torres T.T."/>
            <person name="Ward R.J."/>
            <person name="Monesi N."/>
        </authorList>
    </citation>
    <scope>NUCLEOTIDE SEQUENCE</scope>
    <source>
        <strain evidence="20">HSMRA1968</strain>
        <tissue evidence="20">Whole embryos</tissue>
    </source>
</reference>
<dbReference type="Gene3D" id="1.10.150.120">
    <property type="entry name" value="[2Fe-2S]-binding domain"/>
    <property type="match status" value="1"/>
</dbReference>
<dbReference type="SUPFAM" id="SSF54665">
    <property type="entry name" value="CO dehydrogenase molybdoprotein N-domain-like"/>
    <property type="match status" value="1"/>
</dbReference>
<organism evidence="20 21">
    <name type="scientific">Pseudolycoriella hygida</name>
    <dbReference type="NCBI Taxonomy" id="35572"/>
    <lineage>
        <taxon>Eukaryota</taxon>
        <taxon>Metazoa</taxon>
        <taxon>Ecdysozoa</taxon>
        <taxon>Arthropoda</taxon>
        <taxon>Hexapoda</taxon>
        <taxon>Insecta</taxon>
        <taxon>Pterygota</taxon>
        <taxon>Neoptera</taxon>
        <taxon>Endopterygota</taxon>
        <taxon>Diptera</taxon>
        <taxon>Nematocera</taxon>
        <taxon>Sciaroidea</taxon>
        <taxon>Sciaridae</taxon>
        <taxon>Pseudolycoriella</taxon>
    </lineage>
</organism>
<dbReference type="InterPro" id="IPR022407">
    <property type="entry name" value="OxRdtase_Mopterin_BS"/>
</dbReference>
<keyword evidence="10" id="KW-0274">FAD</keyword>
<accession>A0A9Q0ND93</accession>
<comment type="cofactor">
    <cofactor evidence="15">
        <name>[2Fe-2S] cluster</name>
        <dbReference type="ChEBI" id="CHEBI:190135"/>
    </cofactor>
</comment>
<keyword evidence="14" id="KW-0576">Peroxisome</keyword>
<keyword evidence="7" id="KW-0285">Flavoprotein</keyword>
<feature type="transmembrane region" description="Helical" evidence="18">
    <location>
        <begin position="1928"/>
        <end position="1946"/>
    </location>
</feature>
<evidence type="ECO:0000256" key="3">
    <source>
        <dbReference type="ARBA" id="ARBA00004275"/>
    </source>
</evidence>
<comment type="subcellular location">
    <subcellularLocation>
        <location evidence="3">Peroxisome</location>
    </subcellularLocation>
</comment>
<evidence type="ECO:0000256" key="13">
    <source>
        <dbReference type="ARBA" id="ARBA00023014"/>
    </source>
</evidence>
<dbReference type="Gene3D" id="3.30.390.50">
    <property type="entry name" value="CO dehydrogenase flavoprotein, C-terminal domain"/>
    <property type="match status" value="1"/>
</dbReference>
<keyword evidence="8" id="KW-0001">2Fe-2S</keyword>
<evidence type="ECO:0000256" key="9">
    <source>
        <dbReference type="ARBA" id="ARBA00022723"/>
    </source>
</evidence>
<keyword evidence="18" id="KW-1133">Transmembrane helix</keyword>
<keyword evidence="13" id="KW-0411">Iron-sulfur</keyword>
<dbReference type="FunFam" id="3.30.43.10:FF:000001">
    <property type="entry name" value="Xanthine dehydrogenase/oxidase"/>
    <property type="match status" value="1"/>
</dbReference>
<feature type="region of interest" description="Disordered" evidence="17">
    <location>
        <begin position="367"/>
        <end position="386"/>
    </location>
</feature>
<comment type="cofactor">
    <cofactor evidence="1">
        <name>Mo-molybdopterin</name>
        <dbReference type="ChEBI" id="CHEBI:71302"/>
    </cofactor>
</comment>
<proteinExistence type="inferred from homology"/>
<keyword evidence="12" id="KW-0408">Iron</keyword>
<comment type="similarity">
    <text evidence="4">Belongs to the xanthine dehydrogenase family.</text>
</comment>
<evidence type="ECO:0000256" key="12">
    <source>
        <dbReference type="ARBA" id="ARBA00023004"/>
    </source>
</evidence>
<evidence type="ECO:0000256" key="5">
    <source>
        <dbReference type="ARBA" id="ARBA00011738"/>
    </source>
</evidence>
<dbReference type="InterPro" id="IPR036683">
    <property type="entry name" value="CO_DH_flav_C_dom_sf"/>
</dbReference>
<evidence type="ECO:0000256" key="16">
    <source>
        <dbReference type="SAM" id="Coils"/>
    </source>
</evidence>
<dbReference type="SUPFAM" id="SSF55447">
    <property type="entry name" value="CO dehydrogenase flavoprotein C-terminal domain-like"/>
    <property type="match status" value="1"/>
</dbReference>
<dbReference type="PROSITE" id="PS51387">
    <property type="entry name" value="FAD_PCMH"/>
    <property type="match status" value="1"/>
</dbReference>
<dbReference type="InterPro" id="IPR016169">
    <property type="entry name" value="FAD-bd_PCMH_sub2"/>
</dbReference>
<evidence type="ECO:0000256" key="18">
    <source>
        <dbReference type="SAM" id="Phobius"/>
    </source>
</evidence>
<dbReference type="SMART" id="SM01008">
    <property type="entry name" value="Ald_Xan_dh_C"/>
    <property type="match status" value="1"/>
</dbReference>
<comment type="subunit">
    <text evidence="5">Homodimer.</text>
</comment>
<dbReference type="GO" id="GO:0005506">
    <property type="term" value="F:iron ion binding"/>
    <property type="evidence" value="ECO:0007669"/>
    <property type="project" value="InterPro"/>
</dbReference>
<dbReference type="GO" id="GO:0005777">
    <property type="term" value="C:peroxisome"/>
    <property type="evidence" value="ECO:0007669"/>
    <property type="project" value="UniProtKB-SubCell"/>
</dbReference>
<dbReference type="EMBL" id="WJQU01000001">
    <property type="protein sequence ID" value="KAJ6648176.1"/>
    <property type="molecule type" value="Genomic_DNA"/>
</dbReference>
<feature type="compositionally biased region" description="Polar residues" evidence="17">
    <location>
        <begin position="376"/>
        <end position="386"/>
    </location>
</feature>
<dbReference type="OrthoDB" id="8300278at2759"/>
<dbReference type="SUPFAM" id="SSF56176">
    <property type="entry name" value="FAD-binding/transporter-associated domain-like"/>
    <property type="match status" value="1"/>
</dbReference>
<feature type="compositionally biased region" description="Polar residues" evidence="17">
    <location>
        <begin position="404"/>
        <end position="420"/>
    </location>
</feature>
<dbReference type="Gene3D" id="3.30.43.10">
    <property type="entry name" value="Uridine Diphospho-n-acetylenolpyruvylglucosamine Reductase, domain 2"/>
    <property type="match status" value="1"/>
</dbReference>
<sequence length="1948" mass="218779">MTHEESKHRNELGSLKKSNSALETEQIALQNQIADLLEMNIKLNNDIVDVEERQRNDDSNKSVEHSEQIIDLMDKMSELQVENSNLRDKIDELSTELEERYFEISKLKLKKASARVEIIASEETNDLENSSNSATKRRGDSPSKAKISEESPRLGKLRKCNTEDGEPDSEGSGDWIALNSELSRVPSKTTTTSGFSQEFSSLNDCKDEEIKQLKAKVAELESLIKTTTESNMQVNDNENLINLKNRNEELEASLELMRKEFDDLEDYWQGKLSEERQLNEEEQKISDEKFNELLKKMSEYEEQFPSPPEKDDRLSPIEEKCQLEMQYNELEAEMEDVKDLARQILEEKANEIIALQNTIKELRQRISDGVTPPPQNTDLNSPASSPINYLWQQSTIQAPARDYQNPNWKKQSSHSIQVSYSVEEAERKTISPIQRPTTPGNRSNEHLKDSHSEASSVHSFTTHSIASTHSVHKSFPEAITSSSPHDLHEDIKRLQIIELQLKEAIQNLSQQRDSLVMELQQLQEAKPVLEKAYARSSHPSLMQRIQQLEMKNRHLQQCLKQQQHYTETVMNQSWHQQRSEVAELCQRIEAQGNLIAEQSHRLTKFINLDIIMDRKEVGIKDNTSSMKNTAMTRKPIAVVDPDPDPVCTLLEYLRTKLGLCGTKLGCGEAVNACLTPVCSVHGLAVTTVEGIGSTKTKLHPVQERIAAAHGSQCGFCTPGIVMYSLIRNSHQPTMKDLEITFQGNLCRCTGYRPIIEGYRTFTKEFQCSMGDKCCKVNGINGGDKTEDEEVLFKPSTFIPYDKSQEPIFPPELMLSEKLDRQFLSFKKNSIQWYRPTSLQELLIIKNDSPHAKIIVGNTEVGVEMKVRHFEYPLHVLPNQIPEMTKIAVLDDGVLFGSAVTLMEMDEILQKLIDTLPEHETRLFRSVVKMLHYFAGKQIRNVASVGGNIMTGSPISDLIPIFTAAEIELDVQSLDGGLRKVKMGSGFFTGYRKNILKPEELLLAFKLPKTKSNQHFIAYKQAKRRDDDIAIVNMALNVSFQANTDIIENIIFAYGGMAPTVVMTPKTCSNAVGRKWDNKLVETINQDLIQEIPLAENAPGGSILYRKSLTLSLFFKAFLDISQVLESSLIERVSIPQNERSGADVFHTLTPKSTQFFQQASEKSEAFGRPKVHLSGYKQATGEALYCDDIPQLRDELYLALVLSTKSHAKLVEVDPTKALNYPGVHAFFSAKDLTPNQNKVGPVFHDEEVFVSELVTSQGQVIGAIVADNQSIAQKAARMVEIKYEDLSPIIVSIEDAIKHKSFYFDTPKMLINGDISKAFAEADVIVEGECRMGGQEHFYLETQASLAIPKEDELELVSSTQHISEIQKIASHVTGLPASKITVKTKRIGGGFGGKESRGMLVSMPCAIAAHRLRRPIRCMLDRDEDMLITGTRHPFFMKYKASATKNGKITGCDIVIYNNGGYSTDLSISVLERAMFHFENAYSIPNVRVEGWVCKTNLPSNTAFRGFGGPQGMFAGEHIIRDVAKQLNKDVMEVAELNLYNDGERTHYNQDVTDCNVRKCWTECMVLSDYQKRKTAVDEFNKENKWRKRGISMVPTKFGIAFTANFLNQSGALVHIYTDGSVLISHGGVEMGQGIHTKMIQVASRALNVPSSKIHISDTSTDKVPNTSASAASATSDLNGMAIFNACNILLDRLKPYREKYPNDSWESWITKAYFDRVSLSTTGFYATPDIGYDKDTYLGRPFLYFTSGAACSEVEIDCLTGDHQVIRTDIVMDLGCSINPAIDIGQIEGGFMQGYGLFTLEEMIYSPTGIVFSRGPGMYKLPGFADIPGEFNVSILKGTGNPRAIYSSKAVGEPPLFLASSVFFAIKEAISSSRRDNNCDEHFQLISPATAARIRIACHDRFIEKFSVSFRSNLKIKNKFLQTLFNFYFVCAFLFCGINLRILKL</sequence>
<dbReference type="InterPro" id="IPR036318">
    <property type="entry name" value="FAD-bd_PCMH-like_sf"/>
</dbReference>
<dbReference type="Pfam" id="PF01315">
    <property type="entry name" value="Ald_Xan_dh_C"/>
    <property type="match status" value="1"/>
</dbReference>
<evidence type="ECO:0000256" key="4">
    <source>
        <dbReference type="ARBA" id="ARBA00006849"/>
    </source>
</evidence>
<dbReference type="Gene3D" id="3.90.1170.50">
    <property type="entry name" value="Aldehyde oxidase/xanthine dehydrogenase, a/b hammerhead"/>
    <property type="match status" value="1"/>
</dbReference>
<evidence type="ECO:0000256" key="10">
    <source>
        <dbReference type="ARBA" id="ARBA00022827"/>
    </source>
</evidence>
<dbReference type="GO" id="GO:0043546">
    <property type="term" value="F:molybdopterin cofactor binding"/>
    <property type="evidence" value="ECO:0007669"/>
    <property type="project" value="InterPro"/>
</dbReference>
<feature type="coiled-coil region" evidence="16">
    <location>
        <begin position="323"/>
        <end position="365"/>
    </location>
</feature>
<keyword evidence="16" id="KW-0175">Coiled coil</keyword>
<dbReference type="InterPro" id="IPR036010">
    <property type="entry name" value="2Fe-2S_ferredoxin-like_sf"/>
</dbReference>
<evidence type="ECO:0000256" key="11">
    <source>
        <dbReference type="ARBA" id="ARBA00023002"/>
    </source>
</evidence>
<dbReference type="InterPro" id="IPR012675">
    <property type="entry name" value="Beta-grasp_dom_sf"/>
</dbReference>
<evidence type="ECO:0000313" key="21">
    <source>
        <dbReference type="Proteomes" id="UP001151699"/>
    </source>
</evidence>
<dbReference type="Gene3D" id="3.10.20.30">
    <property type="match status" value="1"/>
</dbReference>
<feature type="compositionally biased region" description="Polar residues" evidence="17">
    <location>
        <begin position="453"/>
        <end position="465"/>
    </location>
</feature>
<feature type="coiled-coil region" evidence="16">
    <location>
        <begin position="203"/>
        <end position="267"/>
    </location>
</feature>
<dbReference type="InterPro" id="IPR036856">
    <property type="entry name" value="Ald_Oxase/Xan_DH_a/b_sf"/>
</dbReference>
<dbReference type="InterPro" id="IPR037165">
    <property type="entry name" value="AldOxase/xan_DH_Mopterin-bd_sf"/>
</dbReference>
<keyword evidence="18" id="KW-0472">Membrane</keyword>
<comment type="cofactor">
    <cofactor evidence="2">
        <name>FAD</name>
        <dbReference type="ChEBI" id="CHEBI:57692"/>
    </cofactor>
</comment>
<dbReference type="InterPro" id="IPR008274">
    <property type="entry name" value="AldOxase/xan_DH_MoCoBD1"/>
</dbReference>
<dbReference type="Pfam" id="PF02738">
    <property type="entry name" value="MoCoBD_1"/>
    <property type="match status" value="1"/>
</dbReference>
<keyword evidence="9" id="KW-0479">Metal-binding</keyword>
<dbReference type="SUPFAM" id="SSF56003">
    <property type="entry name" value="Molybdenum cofactor-binding domain"/>
    <property type="match status" value="1"/>
</dbReference>
<gene>
    <name evidence="20" type="primary">XDH_1</name>
    <name evidence="20" type="ORF">Bhyg_03402</name>
</gene>
<feature type="domain" description="FAD-binding PCMH-type" evidence="19">
    <location>
        <begin position="825"/>
        <end position="1011"/>
    </location>
</feature>
<dbReference type="FunFam" id="3.90.1170.50:FF:000001">
    <property type="entry name" value="Aldehyde oxidase 1"/>
    <property type="match status" value="1"/>
</dbReference>
<evidence type="ECO:0000256" key="1">
    <source>
        <dbReference type="ARBA" id="ARBA00001924"/>
    </source>
</evidence>
<dbReference type="SMART" id="SM01092">
    <property type="entry name" value="CO_deh_flav_C"/>
    <property type="match status" value="1"/>
</dbReference>
<keyword evidence="21" id="KW-1185">Reference proteome</keyword>
<dbReference type="PANTHER" id="PTHR45444:SF3">
    <property type="entry name" value="XANTHINE DEHYDROGENASE"/>
    <property type="match status" value="1"/>
</dbReference>
<dbReference type="InterPro" id="IPR016167">
    <property type="entry name" value="FAD-bd_PCMH_sub1"/>
</dbReference>
<dbReference type="InterPro" id="IPR016208">
    <property type="entry name" value="Ald_Oxase/xanthine_DH-like"/>
</dbReference>
<dbReference type="FunFam" id="3.30.365.10:FF:000003">
    <property type="entry name" value="Aldehyde oxidase 1"/>
    <property type="match status" value="1"/>
</dbReference>
<dbReference type="PANTHER" id="PTHR45444">
    <property type="entry name" value="XANTHINE DEHYDROGENASE"/>
    <property type="match status" value="1"/>
</dbReference>
<keyword evidence="11" id="KW-0560">Oxidoreductase</keyword>
<dbReference type="InterPro" id="IPR002888">
    <property type="entry name" value="2Fe-2S-bd"/>
</dbReference>
<evidence type="ECO:0000256" key="7">
    <source>
        <dbReference type="ARBA" id="ARBA00022630"/>
    </source>
</evidence>
<feature type="coiled-coil region" evidence="16">
    <location>
        <begin position="19"/>
        <end position="96"/>
    </location>
</feature>
<evidence type="ECO:0000256" key="15">
    <source>
        <dbReference type="ARBA" id="ARBA00034078"/>
    </source>
</evidence>
<dbReference type="Pfam" id="PF20256">
    <property type="entry name" value="MoCoBD_2"/>
    <property type="match status" value="1"/>
</dbReference>
<comment type="caution">
    <text evidence="20">The sequence shown here is derived from an EMBL/GenBank/DDBJ whole genome shotgun (WGS) entry which is preliminary data.</text>
</comment>
<dbReference type="Pfam" id="PF03450">
    <property type="entry name" value="CO_deh_flav_C"/>
    <property type="match status" value="1"/>
</dbReference>
<evidence type="ECO:0000256" key="6">
    <source>
        <dbReference type="ARBA" id="ARBA00022505"/>
    </source>
</evidence>
<feature type="compositionally biased region" description="Basic and acidic residues" evidence="17">
    <location>
        <begin position="137"/>
        <end position="153"/>
    </location>
</feature>
<dbReference type="Pfam" id="PF00941">
    <property type="entry name" value="FAD_binding_5"/>
    <property type="match status" value="1"/>
</dbReference>
<dbReference type="InterPro" id="IPR016166">
    <property type="entry name" value="FAD-bd_PCMH"/>
</dbReference>
<dbReference type="Pfam" id="PF01799">
    <property type="entry name" value="Fer2_2"/>
    <property type="match status" value="1"/>
</dbReference>
<dbReference type="PROSITE" id="PS00559">
    <property type="entry name" value="MOLYBDOPTERIN_EUK"/>
    <property type="match status" value="1"/>
</dbReference>
<keyword evidence="6" id="KW-0500">Molybdenum</keyword>
<dbReference type="SUPFAM" id="SSF47741">
    <property type="entry name" value="CO dehydrogenase ISP C-domain like"/>
    <property type="match status" value="1"/>
</dbReference>
<dbReference type="Gene3D" id="3.30.365.10">
    <property type="entry name" value="Aldehyde oxidase/xanthine dehydrogenase, molybdopterin binding domain"/>
    <property type="match status" value="4"/>
</dbReference>
<dbReference type="Gene3D" id="3.30.465.10">
    <property type="match status" value="1"/>
</dbReference>
<feature type="compositionally biased region" description="Basic and acidic residues" evidence="17">
    <location>
        <begin position="443"/>
        <end position="452"/>
    </location>
</feature>
<dbReference type="FunFam" id="3.30.465.10:FF:000004">
    <property type="entry name" value="Xanthine dehydrogenase/oxidase"/>
    <property type="match status" value="1"/>
</dbReference>
<evidence type="ECO:0000313" key="20">
    <source>
        <dbReference type="EMBL" id="KAJ6648176.1"/>
    </source>
</evidence>
<dbReference type="GO" id="GO:0016491">
    <property type="term" value="F:oxidoreductase activity"/>
    <property type="evidence" value="ECO:0007669"/>
    <property type="project" value="UniProtKB-KW"/>
</dbReference>
<feature type="region of interest" description="Disordered" evidence="17">
    <location>
        <begin position="124"/>
        <end position="174"/>
    </location>
</feature>
<evidence type="ECO:0000256" key="17">
    <source>
        <dbReference type="SAM" id="MobiDB-lite"/>
    </source>
</evidence>
<dbReference type="InterPro" id="IPR036884">
    <property type="entry name" value="2Fe-2S-bd_dom_sf"/>
</dbReference>
<evidence type="ECO:0000256" key="2">
    <source>
        <dbReference type="ARBA" id="ARBA00001974"/>
    </source>
</evidence>
<dbReference type="InterPro" id="IPR005107">
    <property type="entry name" value="CO_DH_flav_C"/>
</dbReference>
<evidence type="ECO:0000256" key="8">
    <source>
        <dbReference type="ARBA" id="ARBA00022714"/>
    </source>
</evidence>
<feature type="region of interest" description="Disordered" evidence="17">
    <location>
        <begin position="404"/>
        <end position="465"/>
    </location>
</feature>
<feature type="compositionally biased region" description="Polar residues" evidence="17">
    <location>
        <begin position="431"/>
        <end position="442"/>
    </location>
</feature>
<protein>
    <submittedName>
        <fullName evidence="20">Xanthine dehydrogenase</fullName>
    </submittedName>
</protein>
<evidence type="ECO:0000259" key="19">
    <source>
        <dbReference type="PROSITE" id="PS51387"/>
    </source>
</evidence>
<dbReference type="FunFam" id="3.30.365.10:FF:000001">
    <property type="entry name" value="Xanthine dehydrogenase oxidase"/>
    <property type="match status" value="1"/>
</dbReference>
<name>A0A9Q0ND93_9DIPT</name>
<dbReference type="InterPro" id="IPR000674">
    <property type="entry name" value="Ald_Oxase/Xan_DH_a/b"/>
</dbReference>
<keyword evidence="18" id="KW-0812">Transmembrane</keyword>
<dbReference type="SUPFAM" id="SSF54292">
    <property type="entry name" value="2Fe-2S ferredoxin-like"/>
    <property type="match status" value="1"/>
</dbReference>
<dbReference type="InterPro" id="IPR046867">
    <property type="entry name" value="AldOxase/xan_DH_MoCoBD2"/>
</dbReference>
<dbReference type="Proteomes" id="UP001151699">
    <property type="component" value="Chromosome A"/>
</dbReference>
<evidence type="ECO:0000256" key="14">
    <source>
        <dbReference type="ARBA" id="ARBA00023140"/>
    </source>
</evidence>